<sequence>MPGELEVSRSIGVRRITYEVLRDVYSSSSPPSSSAPGLGFDPSSSWCVICVSVQENYLGMIIAVVIGLDLSGPIVDDKALLPAIIVTPSSPSCDRDFRIAFLAAQPKETIATRVITSLHKAAPAPSQIRPRTLILIFVPLLILFCHVLTHHLAMHRPHLHFAAAADDQASSNGPGWFELNDYWDARQARNFIVEESPVQKE</sequence>
<keyword evidence="1" id="KW-1133">Transmembrane helix</keyword>
<dbReference type="Proteomes" id="UP000308199">
    <property type="component" value="Unassembled WGS sequence"/>
</dbReference>
<gene>
    <name evidence="2" type="ORF">EW145_g10</name>
</gene>
<comment type="caution">
    <text evidence="2">The sequence shown here is derived from an EMBL/GenBank/DDBJ whole genome shotgun (WGS) entry which is preliminary data.</text>
</comment>
<organism evidence="2 3">
    <name type="scientific">Phellinidium pouzarii</name>
    <dbReference type="NCBI Taxonomy" id="167371"/>
    <lineage>
        <taxon>Eukaryota</taxon>
        <taxon>Fungi</taxon>
        <taxon>Dikarya</taxon>
        <taxon>Basidiomycota</taxon>
        <taxon>Agaricomycotina</taxon>
        <taxon>Agaricomycetes</taxon>
        <taxon>Hymenochaetales</taxon>
        <taxon>Hymenochaetaceae</taxon>
        <taxon>Phellinidium</taxon>
    </lineage>
</organism>
<dbReference type="EMBL" id="SGPK01000001">
    <property type="protein sequence ID" value="THH12371.1"/>
    <property type="molecule type" value="Genomic_DNA"/>
</dbReference>
<reference evidence="2 3" key="1">
    <citation type="submission" date="2019-02" db="EMBL/GenBank/DDBJ databases">
        <title>Genome sequencing of the rare red list fungi Phellinidium pouzarii.</title>
        <authorList>
            <person name="Buettner E."/>
            <person name="Kellner H."/>
        </authorList>
    </citation>
    <scope>NUCLEOTIDE SEQUENCE [LARGE SCALE GENOMIC DNA]</scope>
    <source>
        <strain evidence="2 3">DSM 108285</strain>
    </source>
</reference>
<feature type="transmembrane region" description="Helical" evidence="1">
    <location>
        <begin position="133"/>
        <end position="153"/>
    </location>
</feature>
<keyword evidence="3" id="KW-1185">Reference proteome</keyword>
<evidence type="ECO:0000256" key="1">
    <source>
        <dbReference type="SAM" id="Phobius"/>
    </source>
</evidence>
<dbReference type="AlphaFoldDB" id="A0A4S4LLS1"/>
<keyword evidence="1" id="KW-0472">Membrane</keyword>
<keyword evidence="1" id="KW-0812">Transmembrane</keyword>
<evidence type="ECO:0000313" key="2">
    <source>
        <dbReference type="EMBL" id="THH12371.1"/>
    </source>
</evidence>
<evidence type="ECO:0000313" key="3">
    <source>
        <dbReference type="Proteomes" id="UP000308199"/>
    </source>
</evidence>
<dbReference type="OrthoDB" id="3259878at2759"/>
<name>A0A4S4LLS1_9AGAM</name>
<accession>A0A4S4LLS1</accession>
<protein>
    <submittedName>
        <fullName evidence="2">Uncharacterized protein</fullName>
    </submittedName>
</protein>
<proteinExistence type="predicted"/>